<dbReference type="InterPro" id="IPR001653">
    <property type="entry name" value="DAP_epimerase_DapF"/>
</dbReference>
<dbReference type="Pfam" id="PF01678">
    <property type="entry name" value="DAP_epimerase"/>
    <property type="match status" value="2"/>
</dbReference>
<dbReference type="EMBL" id="JALXSQ010000009">
    <property type="protein sequence ID" value="MCT2042434.1"/>
    <property type="molecule type" value="Genomic_DNA"/>
</dbReference>
<dbReference type="HAMAP" id="MF_00197">
    <property type="entry name" value="DAP_epimerase"/>
    <property type="match status" value="1"/>
</dbReference>
<keyword evidence="11" id="KW-1185">Reference proteome</keyword>
<feature type="binding site" evidence="8">
    <location>
        <position position="152"/>
    </location>
    <ligand>
        <name>substrate</name>
    </ligand>
</feature>
<feature type="binding site" evidence="8">
    <location>
        <position position="185"/>
    </location>
    <ligand>
        <name>substrate</name>
    </ligand>
</feature>
<comment type="catalytic activity">
    <reaction evidence="7 8">
        <text>(2S,6S)-2,6-diaminopimelate = meso-2,6-diaminopimelate</text>
        <dbReference type="Rhea" id="RHEA:15393"/>
        <dbReference type="ChEBI" id="CHEBI:57609"/>
        <dbReference type="ChEBI" id="CHEBI:57791"/>
        <dbReference type="EC" id="5.1.1.7"/>
    </reaction>
</comment>
<feature type="binding site" evidence="8">
    <location>
        <begin position="76"/>
        <end position="77"/>
    </location>
    <ligand>
        <name>substrate</name>
    </ligand>
</feature>
<dbReference type="NCBIfam" id="TIGR00652">
    <property type="entry name" value="DapF"/>
    <property type="match status" value="1"/>
</dbReference>
<dbReference type="PROSITE" id="PS01326">
    <property type="entry name" value="DAP_EPIMERASE"/>
    <property type="match status" value="1"/>
</dbReference>
<organism evidence="10 11">
    <name type="scientific">Pseudoclavibacter albus</name>
    <dbReference type="NCBI Taxonomy" id="272241"/>
    <lineage>
        <taxon>Bacteria</taxon>
        <taxon>Bacillati</taxon>
        <taxon>Actinomycetota</taxon>
        <taxon>Actinomycetes</taxon>
        <taxon>Micrococcales</taxon>
        <taxon>Microbacteriaceae</taxon>
        <taxon>Pseudoclavibacter</taxon>
    </lineage>
</organism>
<evidence type="ECO:0000256" key="8">
    <source>
        <dbReference type="HAMAP-Rule" id="MF_00197"/>
    </source>
</evidence>
<name>A0ABT2HVT8_9MICO</name>
<dbReference type="GO" id="GO:0008837">
    <property type="term" value="F:diaminopimelate epimerase activity"/>
    <property type="evidence" value="ECO:0007669"/>
    <property type="project" value="UniProtKB-EC"/>
</dbReference>
<evidence type="ECO:0000256" key="6">
    <source>
        <dbReference type="ARBA" id="ARBA00023235"/>
    </source>
</evidence>
<evidence type="ECO:0000256" key="9">
    <source>
        <dbReference type="PROSITE-ProRule" id="PRU10125"/>
    </source>
</evidence>
<keyword evidence="5 8" id="KW-0457">Lysine biosynthesis</keyword>
<evidence type="ECO:0000256" key="1">
    <source>
        <dbReference type="ARBA" id="ARBA00005196"/>
    </source>
</evidence>
<evidence type="ECO:0000256" key="4">
    <source>
        <dbReference type="ARBA" id="ARBA00022605"/>
    </source>
</evidence>
<comment type="caution">
    <text evidence="8">Lacks conserved residue(s) required for the propagation of feature annotation.</text>
</comment>
<feature type="binding site" evidence="8">
    <location>
        <begin position="209"/>
        <end position="210"/>
    </location>
    <ligand>
        <name>substrate</name>
    </ligand>
</feature>
<evidence type="ECO:0000256" key="3">
    <source>
        <dbReference type="ARBA" id="ARBA00013080"/>
    </source>
</evidence>
<feature type="binding site" evidence="8">
    <location>
        <position position="66"/>
    </location>
    <ligand>
        <name>substrate</name>
    </ligand>
</feature>
<dbReference type="RefSeq" id="WP_260103949.1">
    <property type="nucleotide sequence ID" value="NZ_JALXSQ010000009.1"/>
</dbReference>
<dbReference type="InterPro" id="IPR018510">
    <property type="entry name" value="DAP_epimerase_AS"/>
</dbReference>
<evidence type="ECO:0000313" key="11">
    <source>
        <dbReference type="Proteomes" id="UP001525379"/>
    </source>
</evidence>
<dbReference type="Proteomes" id="UP001525379">
    <property type="component" value="Unassembled WGS sequence"/>
</dbReference>
<feature type="binding site" evidence="8">
    <location>
        <position position="13"/>
    </location>
    <ligand>
        <name>substrate</name>
    </ligand>
</feature>
<comment type="similarity">
    <text evidence="2 8">Belongs to the diaminopimelate epimerase family.</text>
</comment>
<keyword evidence="6 8" id="KW-0413">Isomerase</keyword>
<gene>
    <name evidence="8 10" type="primary">dapF</name>
    <name evidence="10" type="ORF">M3D15_03660</name>
</gene>
<dbReference type="PANTHER" id="PTHR31689:SF0">
    <property type="entry name" value="DIAMINOPIMELATE EPIMERASE"/>
    <property type="match status" value="1"/>
</dbReference>
<dbReference type="Gene3D" id="3.10.310.10">
    <property type="entry name" value="Diaminopimelate Epimerase, Chain A, domain 1"/>
    <property type="match status" value="2"/>
</dbReference>
<reference evidence="10 11" key="1">
    <citation type="submission" date="2022-04" db="EMBL/GenBank/DDBJ databases">
        <title>Human microbiome associated bacterial genomes.</title>
        <authorList>
            <person name="Sandstrom S."/>
            <person name="Salamzade R."/>
            <person name="Kalan L.R."/>
        </authorList>
    </citation>
    <scope>NUCLEOTIDE SEQUENCE [LARGE SCALE GENOMIC DNA]</scope>
    <source>
        <strain evidence="11">p3-SID1799</strain>
    </source>
</reference>
<evidence type="ECO:0000256" key="2">
    <source>
        <dbReference type="ARBA" id="ARBA00010219"/>
    </source>
</evidence>
<feature type="site" description="Could be important to modulate the pK values of the two catalytic cysteine residues" evidence="8">
    <location>
        <position position="154"/>
    </location>
</feature>
<comment type="pathway">
    <text evidence="1 8">Amino-acid biosynthesis; L-lysine biosynthesis via DAP pathway; DL-2,6-diaminopimelate from LL-2,6-diaminopimelate: step 1/1.</text>
</comment>
<dbReference type="EC" id="5.1.1.7" evidence="3 8"/>
<evidence type="ECO:0000256" key="5">
    <source>
        <dbReference type="ARBA" id="ARBA00023154"/>
    </source>
</evidence>
<comment type="caution">
    <text evidence="10">The sequence shown here is derived from an EMBL/GenBank/DDBJ whole genome shotgun (WGS) entry which is preliminary data.</text>
</comment>
<protein>
    <recommendedName>
        <fullName evidence="3 8">Diaminopimelate epimerase</fullName>
        <shortName evidence="8">DAP epimerase</shortName>
        <ecNumber evidence="3 8">5.1.1.7</ecNumber>
    </recommendedName>
    <alternativeName>
        <fullName evidence="8">PLP-independent amino acid racemase</fullName>
    </alternativeName>
</protein>
<feature type="binding site" evidence="8">
    <location>
        <begin position="219"/>
        <end position="220"/>
    </location>
    <ligand>
        <name>substrate</name>
    </ligand>
</feature>
<accession>A0ABT2HVT8</accession>
<feature type="active site" description="Proton acceptor" evidence="8">
    <location>
        <position position="218"/>
    </location>
</feature>
<dbReference type="PANTHER" id="PTHR31689">
    <property type="entry name" value="DIAMINOPIMELATE EPIMERASE, CHLOROPLASTIC"/>
    <property type="match status" value="1"/>
</dbReference>
<evidence type="ECO:0000313" key="10">
    <source>
        <dbReference type="EMBL" id="MCT2042434.1"/>
    </source>
</evidence>
<feature type="active site" evidence="9">
    <location>
        <position position="75"/>
    </location>
</feature>
<feature type="active site" description="Proton donor" evidence="8">
    <location>
        <position position="75"/>
    </location>
</feature>
<comment type="subunit">
    <text evidence="8">Homodimer.</text>
</comment>
<evidence type="ECO:0000256" key="7">
    <source>
        <dbReference type="ARBA" id="ARBA00051712"/>
    </source>
</evidence>
<comment type="function">
    <text evidence="8">Catalyzes the stereoinversion of LL-2,6-diaminopimelate (L,L-DAP) to meso-diaminopimelate (meso-DAP), a precursor of L-lysine and an essential component of the bacterial peptidoglycan.</text>
</comment>
<proteinExistence type="inferred from homology"/>
<sequence length="280" mass="29582">MRIDFTKAHATGNDFVMVFDPDDALHELAPQHVAQLCDRHFGVGGDGFIRAVPSDDEGVWFMDYRNADGSAAEMCGNGVRAFVRFLLEHGAVTLGEVDSLPIVTRAGMKHVRRLGDGFEVDLGPWRLEGGEPLVHARGLEVARPGLGIDMGNPHVVVALASREELDALELTSAPAIDPQPPYGANIDFVVPGEPLIREGAGHVAMRVFERGIGETLSCGTGAAATAVAVRHWAGSGAPSLWHVTVPGGEVTARLDAGTDGIEHVFLGGPATLVYTGNITL</sequence>
<keyword evidence="8" id="KW-0963">Cytoplasm</keyword>
<comment type="subcellular location">
    <subcellularLocation>
        <location evidence="8">Cytoplasm</location>
    </subcellularLocation>
</comment>
<keyword evidence="4 8" id="KW-0028">Amino-acid biosynthesis</keyword>
<dbReference type="SUPFAM" id="SSF54506">
    <property type="entry name" value="Diaminopimelate epimerase-like"/>
    <property type="match status" value="2"/>
</dbReference>
<feature type="site" description="Could be important to modulate the pK values of the two catalytic cysteine residues" evidence="8">
    <location>
        <position position="209"/>
    </location>
</feature>